<feature type="compositionally biased region" description="Basic residues" evidence="1">
    <location>
        <begin position="51"/>
        <end position="60"/>
    </location>
</feature>
<dbReference type="Gramene" id="Zm00001eb194800_T001">
    <property type="protein sequence ID" value="Zm00001eb194800_P001"/>
    <property type="gene ID" value="Zm00001eb194800"/>
</dbReference>
<reference evidence="3" key="4">
    <citation type="submission" date="2019-07" db="EMBL/GenBank/DDBJ databases">
        <authorList>
            <person name="Seetharam A."/>
            <person name="Woodhouse M."/>
            <person name="Cannon E."/>
        </authorList>
    </citation>
    <scope>NUCLEOTIDE SEQUENCE [LARGE SCALE GENOMIC DNA]</scope>
    <source>
        <strain evidence="3">cv. B73</strain>
    </source>
</reference>
<protein>
    <submittedName>
        <fullName evidence="2 3">Uncharacterized protein</fullName>
    </submittedName>
</protein>
<feature type="region of interest" description="Disordered" evidence="1">
    <location>
        <begin position="244"/>
        <end position="264"/>
    </location>
</feature>
<keyword evidence="4" id="KW-1185">Reference proteome</keyword>
<reference evidence="4" key="2">
    <citation type="journal article" date="2009" name="Science">
        <title>The B73 maize genome: complexity, diversity, and dynamics.</title>
        <authorList>
            <person name="Schnable P.S."/>
            <person name="Ware D."/>
            <person name="Fulton R.S."/>
            <person name="Stein J.C."/>
            <person name="Wei F."/>
            <person name="Pasternak S."/>
            <person name="Liang C."/>
            <person name="Zhang J."/>
            <person name="Fulton L."/>
            <person name="Graves T.A."/>
            <person name="Minx P."/>
            <person name="Reily A.D."/>
            <person name="Courtney L."/>
            <person name="Kruchowski S.S."/>
            <person name="Tomlinson C."/>
            <person name="Strong C."/>
            <person name="Delehaunty K."/>
            <person name="Fronick C."/>
            <person name="Courtney B."/>
            <person name="Rock S.M."/>
            <person name="Belter E."/>
            <person name="Du F."/>
            <person name="Kim K."/>
            <person name="Abbott R.M."/>
            <person name="Cotton M."/>
            <person name="Levy A."/>
            <person name="Marchetto P."/>
            <person name="Ochoa K."/>
            <person name="Jackson S.M."/>
            <person name="Gillam B."/>
            <person name="Chen W."/>
            <person name="Yan L."/>
            <person name="Higginbotham J."/>
            <person name="Cardenas M."/>
            <person name="Waligorski J."/>
            <person name="Applebaum E."/>
            <person name="Phelps L."/>
            <person name="Falcone J."/>
            <person name="Kanchi K."/>
            <person name="Thane T."/>
            <person name="Scimone A."/>
            <person name="Thane N."/>
            <person name="Henke J."/>
            <person name="Wang T."/>
            <person name="Ruppert J."/>
            <person name="Shah N."/>
            <person name="Rotter K."/>
            <person name="Hodges J."/>
            <person name="Ingenthron E."/>
            <person name="Cordes M."/>
            <person name="Kohlberg S."/>
            <person name="Sgro J."/>
            <person name="Delgado B."/>
            <person name="Mead K."/>
            <person name="Chinwalla A."/>
            <person name="Leonard S."/>
            <person name="Crouse K."/>
            <person name="Collura K."/>
            <person name="Kudrna D."/>
            <person name="Currie J."/>
            <person name="He R."/>
            <person name="Angelova A."/>
            <person name="Rajasekar S."/>
            <person name="Mueller T."/>
            <person name="Lomeli R."/>
            <person name="Scara G."/>
            <person name="Ko A."/>
            <person name="Delaney K."/>
            <person name="Wissotski M."/>
            <person name="Lopez G."/>
            <person name="Campos D."/>
            <person name="Braidotti M."/>
            <person name="Ashley E."/>
            <person name="Golser W."/>
            <person name="Kim H."/>
            <person name="Lee S."/>
            <person name="Lin J."/>
            <person name="Dujmic Z."/>
            <person name="Kim W."/>
            <person name="Talag J."/>
            <person name="Zuccolo A."/>
            <person name="Fan C."/>
            <person name="Sebastian A."/>
            <person name="Kramer M."/>
            <person name="Spiegel L."/>
            <person name="Nascimento L."/>
            <person name="Zutavern T."/>
            <person name="Miller B."/>
            <person name="Ambroise C."/>
            <person name="Muller S."/>
            <person name="Spooner W."/>
            <person name="Narechania A."/>
            <person name="Ren L."/>
            <person name="Wei S."/>
            <person name="Kumari S."/>
            <person name="Faga B."/>
            <person name="Levy M.J."/>
            <person name="McMahan L."/>
            <person name="Van Buren P."/>
            <person name="Vaughn M.W."/>
            <person name="Ying K."/>
            <person name="Yeh C.-T."/>
            <person name="Emrich S.J."/>
            <person name="Jia Y."/>
            <person name="Kalyanaraman A."/>
            <person name="Hsia A.-P."/>
            <person name="Barbazuk W.B."/>
            <person name="Baucom R.S."/>
            <person name="Brutnell T.P."/>
            <person name="Carpita N.C."/>
            <person name="Chaparro C."/>
            <person name="Chia J.-M."/>
            <person name="Deragon J.-M."/>
            <person name="Estill J.C."/>
            <person name="Fu Y."/>
            <person name="Jeddeloh J.A."/>
            <person name="Han Y."/>
            <person name="Lee H."/>
            <person name="Li P."/>
            <person name="Lisch D.R."/>
            <person name="Liu S."/>
            <person name="Liu Z."/>
            <person name="Nagel D.H."/>
            <person name="McCann M.C."/>
            <person name="SanMiguel P."/>
            <person name="Myers A.M."/>
            <person name="Nettleton D."/>
            <person name="Nguyen J."/>
            <person name="Penning B.W."/>
            <person name="Ponnala L."/>
            <person name="Schneider K.L."/>
            <person name="Schwartz D.C."/>
            <person name="Sharma A."/>
            <person name="Soderlund C."/>
            <person name="Springer N.M."/>
            <person name="Sun Q."/>
            <person name="Wang H."/>
            <person name="Waterman M."/>
            <person name="Westerman R."/>
            <person name="Wolfgruber T.K."/>
            <person name="Yang L."/>
            <person name="Yu Y."/>
            <person name="Zhang L."/>
            <person name="Zhou S."/>
            <person name="Zhu Q."/>
            <person name="Bennetzen J.L."/>
            <person name="Dawe R.K."/>
            <person name="Jiang J."/>
            <person name="Jiang N."/>
            <person name="Presting G.G."/>
            <person name="Wessler S.R."/>
            <person name="Aluru S."/>
            <person name="Martienssen R.A."/>
            <person name="Clifton S.W."/>
            <person name="McCombie W.R."/>
            <person name="Wing R.A."/>
            <person name="Wilson R.K."/>
        </authorList>
    </citation>
    <scope>NUCLEOTIDE SEQUENCE [LARGE SCALE GENOMIC DNA]</scope>
    <source>
        <strain evidence="4">cv. B73</strain>
    </source>
</reference>
<reference evidence="3" key="5">
    <citation type="submission" date="2021-05" db="UniProtKB">
        <authorList>
            <consortium name="EnsemblPlants"/>
        </authorList>
    </citation>
    <scope>IDENTIFICATION</scope>
    <source>
        <strain evidence="3">cv. B73</strain>
    </source>
</reference>
<feature type="region of interest" description="Disordered" evidence="1">
    <location>
        <begin position="36"/>
        <end position="112"/>
    </location>
</feature>
<dbReference type="Proteomes" id="UP000007305">
    <property type="component" value="Chromosome 4"/>
</dbReference>
<name>C4J3P4_MAIZE</name>
<feature type="compositionally biased region" description="Gly residues" evidence="1">
    <location>
        <begin position="89"/>
        <end position="112"/>
    </location>
</feature>
<dbReference type="EMBL" id="BT085441">
    <property type="protein sequence ID" value="ACR35794.1"/>
    <property type="molecule type" value="mRNA"/>
</dbReference>
<proteinExistence type="evidence at transcript level"/>
<dbReference type="AlphaFoldDB" id="C4J3P4"/>
<feature type="region of interest" description="Disordered" evidence="1">
    <location>
        <begin position="147"/>
        <end position="175"/>
    </location>
</feature>
<evidence type="ECO:0000313" key="4">
    <source>
        <dbReference type="Proteomes" id="UP000007305"/>
    </source>
</evidence>
<feature type="compositionally biased region" description="Basic residues" evidence="1">
    <location>
        <begin position="319"/>
        <end position="330"/>
    </location>
</feature>
<accession>C4J3P4</accession>
<evidence type="ECO:0000313" key="2">
    <source>
        <dbReference type="EMBL" id="ACR35794.1"/>
    </source>
</evidence>
<feature type="compositionally biased region" description="Low complexity" evidence="1">
    <location>
        <begin position="78"/>
        <end position="88"/>
    </location>
</feature>
<evidence type="ECO:0000256" key="1">
    <source>
        <dbReference type="SAM" id="MobiDB-lite"/>
    </source>
</evidence>
<dbReference type="EnsemblPlants" id="Zm00001eb194800_T001">
    <property type="protein sequence ID" value="Zm00001eb194800_P001"/>
    <property type="gene ID" value="Zm00001eb194800"/>
</dbReference>
<feature type="region of interest" description="Disordered" evidence="1">
    <location>
        <begin position="386"/>
        <end position="405"/>
    </location>
</feature>
<feature type="region of interest" description="Disordered" evidence="1">
    <location>
        <begin position="319"/>
        <end position="353"/>
    </location>
</feature>
<organism evidence="2">
    <name type="scientific">Zea mays</name>
    <name type="common">Maize</name>
    <dbReference type="NCBI Taxonomy" id="4577"/>
    <lineage>
        <taxon>Eukaryota</taxon>
        <taxon>Viridiplantae</taxon>
        <taxon>Streptophyta</taxon>
        <taxon>Embryophyta</taxon>
        <taxon>Tracheophyta</taxon>
        <taxon>Spermatophyta</taxon>
        <taxon>Magnoliopsida</taxon>
        <taxon>Liliopsida</taxon>
        <taxon>Poales</taxon>
        <taxon>Poaceae</taxon>
        <taxon>PACMAD clade</taxon>
        <taxon>Panicoideae</taxon>
        <taxon>Andropogonodae</taxon>
        <taxon>Andropogoneae</taxon>
        <taxon>Tripsacinae</taxon>
        <taxon>Zea</taxon>
    </lineage>
</organism>
<reference evidence="2" key="3">
    <citation type="submission" date="2012-06" db="EMBL/GenBank/DDBJ databases">
        <authorList>
            <person name="Yu Y."/>
            <person name="Currie J."/>
            <person name="Lomeli R."/>
            <person name="Angelova A."/>
            <person name="Collura K."/>
            <person name="Wissotski M."/>
            <person name="Campos D."/>
            <person name="Kudrna D."/>
            <person name="Golser W."/>
            <person name="Ashely E."/>
            <person name="Descour A."/>
            <person name="Fernandes J."/>
            <person name="Soderlund C."/>
            <person name="Walbot V."/>
        </authorList>
    </citation>
    <scope>NUCLEOTIDE SEQUENCE</scope>
    <source>
        <strain evidence="2">B73</strain>
    </source>
</reference>
<sequence>MTEANEARVGTFHACFIGNASSPHLNVPDKTTWPADRAAIEVEEASSERSGRHRARTPTRRRIDQRADHFQGGNHTTGPDAPEASASGGPAGAGTKGGPLGGGGHGRGLPGDVGRAGAGGVIGRIGAGGGGGAAEVRRGARVQERGGVPCPCGGRGGLRPGPGAHRHDARRPLPQGLHGSHLLVAQARLLPGVALLPLPRCGGGRRRAGGLRAPGRRGGLLPVPELRDLPVPRRRGRRAHLRVRARRARGAAQLRAEPPRRPAPALRAARDIPRLRRARRRRRAVALGDAAARRRGRRRARVLPRQLLALLHRRLLGRPRPRRQGLRRPPPRALLLQHGCHGHRPPEVARRQLPPAHRALDGDAEGEEDLRAWLLAPLPARLRRRDRGRRPPVEPARLGRRQRVR</sequence>
<evidence type="ECO:0000313" key="3">
    <source>
        <dbReference type="EnsemblPlants" id="Zm00001eb194800_P001"/>
    </source>
</evidence>
<reference evidence="2" key="1">
    <citation type="journal article" date="2009" name="PLoS Genet.">
        <title>Sequencing, mapping, and analysis of 27,455 maize full-length cDNAs.</title>
        <authorList>
            <person name="Soderlund C."/>
            <person name="Descour A."/>
            <person name="Kudrna D."/>
            <person name="Bomhoff M."/>
            <person name="Boyd L."/>
            <person name="Currie J."/>
            <person name="Angelova A."/>
            <person name="Collura K."/>
            <person name="Wissotski M."/>
            <person name="Ashley E."/>
            <person name="Morrow D."/>
            <person name="Fernandes J."/>
            <person name="Walbot V."/>
            <person name="Yu Y."/>
        </authorList>
    </citation>
    <scope>NUCLEOTIDE SEQUENCE</scope>
    <source>
        <strain evidence="2">B73</strain>
    </source>
</reference>